<evidence type="ECO:0000256" key="5">
    <source>
        <dbReference type="SAM" id="MobiDB-lite"/>
    </source>
</evidence>
<dbReference type="EMBL" id="BMDD01000006">
    <property type="protein sequence ID" value="GGH86071.1"/>
    <property type="molecule type" value="Genomic_DNA"/>
</dbReference>
<dbReference type="InterPro" id="IPR013785">
    <property type="entry name" value="Aldolase_TIM"/>
</dbReference>
<dbReference type="SFLD" id="SFLDG01067">
    <property type="entry name" value="SPASM/twitch_domain_containing"/>
    <property type="match status" value="1"/>
</dbReference>
<evidence type="ECO:0000313" key="7">
    <source>
        <dbReference type="EMBL" id="GGH86071.1"/>
    </source>
</evidence>
<sequence>MLTKNKYKALELETPGLYELEGLEIGVTSNCNFKCDYCCAYRRDDGSKVSAEEAIRLIRDIPTLKRVRLSGGEVTMRFEDCVKIVAYCTENGIATQLNTNGSLLSPERIRRLKEAGLSNIHLSFNFTDAESFAAYYGMDPRVYAKVIENIRLCVELGLETVLETLLFGSTQENMPAISAMVHDLGVRIHEIQNSIVMDHAERAGWNAVASRESLVRSVEELIANRRPDTDLYLTCMDRFLDKLGFKEEPGVYFSNCVDGKKQLHLHGNGDILICELCRPEVIGNVYEGTDLKTIYANRPKALDEFLEKLPCPAYDALFSESGDFPCAEAASSRRIERQTSMRTDTADSGACGRRGTRKRGEPSMASKKGGTGRGTGKKGWNRWQKAENRKKNAPKPYKSKGKETESKSGDGGADKP</sequence>
<dbReference type="InterPro" id="IPR058240">
    <property type="entry name" value="rSAM_sf"/>
</dbReference>
<evidence type="ECO:0000313" key="8">
    <source>
        <dbReference type="Proteomes" id="UP000605427"/>
    </source>
</evidence>
<dbReference type="InterPro" id="IPR007197">
    <property type="entry name" value="rSAM"/>
</dbReference>
<dbReference type="PANTHER" id="PTHR11228:SF27">
    <property type="entry name" value="GLYCYL-RADICAL ENZYME ACTIVATING ENZYME MJ1227-RELATED"/>
    <property type="match status" value="1"/>
</dbReference>
<accession>A0ABQ2A4T7</accession>
<gene>
    <name evidence="7" type="ORF">GCM10007362_44990</name>
</gene>
<keyword evidence="2" id="KW-0479">Metal-binding</keyword>
<keyword evidence="8" id="KW-1185">Reference proteome</keyword>
<feature type="domain" description="Radical SAM core" evidence="6">
    <location>
        <begin position="15"/>
        <end position="231"/>
    </location>
</feature>
<dbReference type="SFLD" id="SFLDS00029">
    <property type="entry name" value="Radical_SAM"/>
    <property type="match status" value="1"/>
</dbReference>
<feature type="compositionally biased region" description="Basic and acidic residues" evidence="5">
    <location>
        <begin position="400"/>
        <end position="416"/>
    </location>
</feature>
<dbReference type="Pfam" id="PF13070">
    <property type="entry name" value="DUF3934"/>
    <property type="match status" value="1"/>
</dbReference>
<dbReference type="Proteomes" id="UP000605427">
    <property type="component" value="Unassembled WGS sequence"/>
</dbReference>
<evidence type="ECO:0000256" key="3">
    <source>
        <dbReference type="ARBA" id="ARBA00023004"/>
    </source>
</evidence>
<name>A0ABQ2A4T7_9BACL</name>
<evidence type="ECO:0000256" key="2">
    <source>
        <dbReference type="ARBA" id="ARBA00022723"/>
    </source>
</evidence>
<dbReference type="SUPFAM" id="SSF102114">
    <property type="entry name" value="Radical SAM enzymes"/>
    <property type="match status" value="1"/>
</dbReference>
<feature type="region of interest" description="Disordered" evidence="5">
    <location>
        <begin position="329"/>
        <end position="416"/>
    </location>
</feature>
<dbReference type="Pfam" id="PF04055">
    <property type="entry name" value="Radical_SAM"/>
    <property type="match status" value="1"/>
</dbReference>
<evidence type="ECO:0000259" key="6">
    <source>
        <dbReference type="PROSITE" id="PS51918"/>
    </source>
</evidence>
<dbReference type="InterPro" id="IPR050377">
    <property type="entry name" value="Radical_SAM_PqqE_MftC-like"/>
</dbReference>
<protein>
    <recommendedName>
        <fullName evidence="6">Radical SAM core domain-containing protein</fullName>
    </recommendedName>
</protein>
<keyword evidence="4" id="KW-0411">Iron-sulfur</keyword>
<reference evidence="8" key="1">
    <citation type="journal article" date="2019" name="Int. J. Syst. Evol. Microbiol.">
        <title>The Global Catalogue of Microorganisms (GCM) 10K type strain sequencing project: providing services to taxonomists for standard genome sequencing and annotation.</title>
        <authorList>
            <consortium name="The Broad Institute Genomics Platform"/>
            <consortium name="The Broad Institute Genome Sequencing Center for Infectious Disease"/>
            <person name="Wu L."/>
            <person name="Ma J."/>
        </authorList>
    </citation>
    <scope>NUCLEOTIDE SEQUENCE [LARGE SCALE GENOMIC DNA]</scope>
    <source>
        <strain evidence="8">CCM 8702</strain>
    </source>
</reference>
<dbReference type="CDD" id="cd01335">
    <property type="entry name" value="Radical_SAM"/>
    <property type="match status" value="1"/>
</dbReference>
<dbReference type="Gene3D" id="3.20.20.70">
    <property type="entry name" value="Aldolase class I"/>
    <property type="match status" value="1"/>
</dbReference>
<dbReference type="SFLD" id="SFLDG01386">
    <property type="entry name" value="main_SPASM_domain-containing"/>
    <property type="match status" value="1"/>
</dbReference>
<organism evidence="7 8">
    <name type="scientific">Saccharibacillus endophyticus</name>
    <dbReference type="NCBI Taxonomy" id="2060666"/>
    <lineage>
        <taxon>Bacteria</taxon>
        <taxon>Bacillati</taxon>
        <taxon>Bacillota</taxon>
        <taxon>Bacilli</taxon>
        <taxon>Bacillales</taxon>
        <taxon>Paenibacillaceae</taxon>
        <taxon>Saccharibacillus</taxon>
    </lineage>
</organism>
<dbReference type="PANTHER" id="PTHR11228">
    <property type="entry name" value="RADICAL SAM DOMAIN PROTEIN"/>
    <property type="match status" value="1"/>
</dbReference>
<dbReference type="InterPro" id="IPR025175">
    <property type="entry name" value="DUF3934"/>
</dbReference>
<evidence type="ECO:0000256" key="1">
    <source>
        <dbReference type="ARBA" id="ARBA00022691"/>
    </source>
</evidence>
<proteinExistence type="predicted"/>
<dbReference type="PROSITE" id="PS51918">
    <property type="entry name" value="RADICAL_SAM"/>
    <property type="match status" value="1"/>
</dbReference>
<keyword evidence="1" id="KW-0949">S-adenosyl-L-methionine</keyword>
<evidence type="ECO:0000256" key="4">
    <source>
        <dbReference type="ARBA" id="ARBA00023014"/>
    </source>
</evidence>
<comment type="caution">
    <text evidence="7">The sequence shown here is derived from an EMBL/GenBank/DDBJ whole genome shotgun (WGS) entry which is preliminary data.</text>
</comment>
<keyword evidence="3" id="KW-0408">Iron</keyword>